<protein>
    <submittedName>
        <fullName evidence="1">Uncharacterized protein</fullName>
    </submittedName>
</protein>
<reference evidence="2" key="1">
    <citation type="journal article" date="2019" name="Microbiol. Resour. Announc.">
        <title>Draft Genomic Sequences of Streptomyces misionensis and Streptomyces albidoflavus, bacteria applied for phytopathogen biocontrol.</title>
        <authorList>
            <person name="Pylro V."/>
            <person name="Dias A."/>
            <person name="Andreote F."/>
            <person name="Varani A."/>
            <person name="Andreote C."/>
            <person name="Bernardo E."/>
            <person name="Martins T."/>
        </authorList>
    </citation>
    <scope>NUCLEOTIDE SEQUENCE [LARGE SCALE GENOMIC DNA]</scope>
    <source>
        <strain evidence="2">77</strain>
    </source>
</reference>
<keyword evidence="2" id="KW-1185">Reference proteome</keyword>
<dbReference type="Proteomes" id="UP000318052">
    <property type="component" value="Unassembled WGS sequence"/>
</dbReference>
<dbReference type="RefSeq" id="WP_061404777.1">
    <property type="nucleotide sequence ID" value="NZ_CP014485.1"/>
</dbReference>
<comment type="caution">
    <text evidence="1">The sequence shown here is derived from an EMBL/GenBank/DDBJ whole genome shotgun (WGS) entry which is preliminary data.</text>
</comment>
<evidence type="ECO:0000313" key="2">
    <source>
        <dbReference type="Proteomes" id="UP000318052"/>
    </source>
</evidence>
<gene>
    <name evidence="1" type="ORF">FRZ02_25285</name>
</gene>
<proteinExistence type="predicted"/>
<sequence length="405" mass="43133">MDEQKFAEMAGQFVRASLDSWRAGHRAFAVLHGGVGCEHLLKALLCHYDPLLISGGNDRAHRFHTLGFGDVQGVKPLSEARTIGIVEAFKDASVFMRGRMPVDEKTFRPVADSRNGVAHYAHHDDQAAGEVVELGLVVVEAVRAELGLDPAGFWGEYEAVFTDLAKVAAMPAPTGQGDRPGIEAAAEELALAERAVARVALTTAVVTAVEVASWDSAQRPGGHQKDVNLTALRAALVTGLRVAGAHARQVASELLTEYEVLPFPSRPDAAHAVPGMERRAHTAVAVKVLISSSVIAGLADARAEHPDLPILAAVKEIDDSGWLRSSQTPDGDHVWWRHCPACGYDGDVYGDLDGADCWCLEGDGCPHPDRMVDVGIPESLSCPFCGLTLTHGEELEAAGIETGEV</sequence>
<dbReference type="EMBL" id="VOGX01000054">
    <property type="protein sequence ID" value="TWV19577.1"/>
    <property type="molecule type" value="Genomic_DNA"/>
</dbReference>
<evidence type="ECO:0000313" key="1">
    <source>
        <dbReference type="EMBL" id="TWV19577.1"/>
    </source>
</evidence>
<name>A0ABY3GTP5_9ACTN</name>
<accession>A0ABY3GTP5</accession>
<organism evidence="1 2">
    <name type="scientific">Streptomyces albidoflavus</name>
    <dbReference type="NCBI Taxonomy" id="1886"/>
    <lineage>
        <taxon>Bacteria</taxon>
        <taxon>Bacillati</taxon>
        <taxon>Actinomycetota</taxon>
        <taxon>Actinomycetes</taxon>
        <taxon>Kitasatosporales</taxon>
        <taxon>Streptomycetaceae</taxon>
        <taxon>Streptomyces</taxon>
        <taxon>Streptomyces albidoflavus group</taxon>
    </lineage>
</organism>